<keyword evidence="12" id="KW-0137">Centromere</keyword>
<comment type="similarity">
    <text evidence="3">Belongs to the SKA2 family.</text>
</comment>
<keyword evidence="14" id="KW-0175">Coiled coil</keyword>
<dbReference type="GO" id="GO:0007059">
    <property type="term" value="P:chromosome segregation"/>
    <property type="evidence" value="ECO:0007669"/>
    <property type="project" value="InterPro"/>
</dbReference>
<dbReference type="PANTHER" id="PTHR32017:SF3">
    <property type="entry name" value="SPINDLE AND KINETOCHORE-ASSOCIATED PROTEIN 2"/>
    <property type="match status" value="1"/>
</dbReference>
<evidence type="ECO:0000256" key="12">
    <source>
        <dbReference type="ARBA" id="ARBA00023328"/>
    </source>
</evidence>
<evidence type="ECO:0000256" key="14">
    <source>
        <dbReference type="SAM" id="Coils"/>
    </source>
</evidence>
<feature type="coiled-coil region" evidence="14">
    <location>
        <begin position="31"/>
        <end position="58"/>
    </location>
</feature>
<dbReference type="Gene3D" id="6.10.250.1380">
    <property type="match status" value="1"/>
</dbReference>
<dbReference type="PANTHER" id="PTHR32017">
    <property type="entry name" value="SPINDLE AND KINETOCHORE-ASSOCIATED PROTEIN 2"/>
    <property type="match status" value="1"/>
</dbReference>
<keyword evidence="7" id="KW-0493">Microtubule</keyword>
<evidence type="ECO:0000256" key="9">
    <source>
        <dbReference type="ARBA" id="ARBA00022838"/>
    </source>
</evidence>
<reference evidence="16" key="1">
    <citation type="submission" date="2018-02" db="EMBL/GenBank/DDBJ databases">
        <authorList>
            <person name="Cohen D.B."/>
            <person name="Kent A.D."/>
        </authorList>
    </citation>
    <scope>NUCLEOTIDE SEQUENCE</scope>
</reference>
<protein>
    <recommendedName>
        <fullName evidence="13">Protein FAM33A</fullName>
    </recommendedName>
</protein>
<keyword evidence="4" id="KW-0158">Chromosome</keyword>
<evidence type="ECO:0000256" key="11">
    <source>
        <dbReference type="ARBA" id="ARBA00023306"/>
    </source>
</evidence>
<gene>
    <name evidence="16" type="ORF">FSB_LOCUS50254</name>
</gene>
<keyword evidence="9" id="KW-0995">Kinetochore</keyword>
<comment type="subcellular location">
    <subcellularLocation>
        <location evidence="2">Chromosome</location>
        <location evidence="2">Centromere</location>
        <location evidence="2">Kinetochore</location>
    </subcellularLocation>
    <subcellularLocation>
        <location evidence="1">Cytoplasm</location>
        <location evidence="1">Cytoskeleton</location>
        <location evidence="1">Spindle</location>
    </subcellularLocation>
</comment>
<evidence type="ECO:0000256" key="13">
    <source>
        <dbReference type="ARBA" id="ARBA00029651"/>
    </source>
</evidence>
<dbReference type="InterPro" id="IPR026762">
    <property type="entry name" value="Ska2"/>
</dbReference>
<evidence type="ECO:0000256" key="7">
    <source>
        <dbReference type="ARBA" id="ARBA00022701"/>
    </source>
</evidence>
<sequence length="155" mass="18032">MISLWFSTGLKRSFNKFNRKMKTQWKLLSRIKKVQEDLLTLKEQCHELLKAKQDLIDKARTTLVGNRTLLQQMQASVGIPLISDSDDPAFANFNQIVDEWEAQVRSRTGNWMQTKKRTTLVLPGVTFLHIKEYGHSNHCLLWPLAARLWCHLVEA</sequence>
<dbReference type="GO" id="GO:0000278">
    <property type="term" value="P:mitotic cell cycle"/>
    <property type="evidence" value="ECO:0007669"/>
    <property type="project" value="TreeGrafter"/>
</dbReference>
<dbReference type="GO" id="GO:0005876">
    <property type="term" value="C:spindle microtubule"/>
    <property type="evidence" value="ECO:0007669"/>
    <property type="project" value="InterPro"/>
</dbReference>
<accession>A0A2N9ICB6</accession>
<dbReference type="AlphaFoldDB" id="A0A2N9ICB6"/>
<evidence type="ECO:0000256" key="8">
    <source>
        <dbReference type="ARBA" id="ARBA00022776"/>
    </source>
</evidence>
<proteinExistence type="inferred from homology"/>
<evidence type="ECO:0000256" key="1">
    <source>
        <dbReference type="ARBA" id="ARBA00004186"/>
    </source>
</evidence>
<feature type="domain" description="Ska2 N-terminal" evidence="15">
    <location>
        <begin position="23"/>
        <end position="94"/>
    </location>
</feature>
<keyword evidence="10" id="KW-0206">Cytoskeleton</keyword>
<evidence type="ECO:0000259" key="15">
    <source>
        <dbReference type="Pfam" id="PF16740"/>
    </source>
</evidence>
<evidence type="ECO:0000256" key="5">
    <source>
        <dbReference type="ARBA" id="ARBA00022490"/>
    </source>
</evidence>
<evidence type="ECO:0000256" key="3">
    <source>
        <dbReference type="ARBA" id="ARBA00010684"/>
    </source>
</evidence>
<name>A0A2N9ICB6_FAGSY</name>
<evidence type="ECO:0000256" key="6">
    <source>
        <dbReference type="ARBA" id="ARBA00022618"/>
    </source>
</evidence>
<evidence type="ECO:0000256" key="4">
    <source>
        <dbReference type="ARBA" id="ARBA00022454"/>
    </source>
</evidence>
<evidence type="ECO:0000256" key="10">
    <source>
        <dbReference type="ARBA" id="ARBA00023212"/>
    </source>
</evidence>
<keyword evidence="6" id="KW-0132">Cell division</keyword>
<evidence type="ECO:0000256" key="2">
    <source>
        <dbReference type="ARBA" id="ARBA00004629"/>
    </source>
</evidence>
<organism evidence="16">
    <name type="scientific">Fagus sylvatica</name>
    <name type="common">Beechnut</name>
    <dbReference type="NCBI Taxonomy" id="28930"/>
    <lineage>
        <taxon>Eukaryota</taxon>
        <taxon>Viridiplantae</taxon>
        <taxon>Streptophyta</taxon>
        <taxon>Embryophyta</taxon>
        <taxon>Tracheophyta</taxon>
        <taxon>Spermatophyta</taxon>
        <taxon>Magnoliopsida</taxon>
        <taxon>eudicotyledons</taxon>
        <taxon>Gunneridae</taxon>
        <taxon>Pentapetalae</taxon>
        <taxon>rosids</taxon>
        <taxon>fabids</taxon>
        <taxon>Fagales</taxon>
        <taxon>Fagaceae</taxon>
        <taxon>Fagus</taxon>
    </lineage>
</organism>
<keyword evidence="5" id="KW-0963">Cytoplasm</keyword>
<dbReference type="GO" id="GO:0000940">
    <property type="term" value="C:outer kinetochore"/>
    <property type="evidence" value="ECO:0007669"/>
    <property type="project" value="InterPro"/>
</dbReference>
<keyword evidence="11" id="KW-0131">Cell cycle</keyword>
<dbReference type="InterPro" id="IPR042091">
    <property type="entry name" value="Ska2_N"/>
</dbReference>
<dbReference type="Pfam" id="PF16740">
    <property type="entry name" value="SKA2"/>
    <property type="match status" value="1"/>
</dbReference>
<keyword evidence="8" id="KW-0498">Mitosis</keyword>
<evidence type="ECO:0000313" key="16">
    <source>
        <dbReference type="EMBL" id="SPD22372.1"/>
    </source>
</evidence>
<dbReference type="EMBL" id="OIVN01005423">
    <property type="protein sequence ID" value="SPD22372.1"/>
    <property type="molecule type" value="Genomic_DNA"/>
</dbReference>
<dbReference type="GO" id="GO:0051301">
    <property type="term" value="P:cell division"/>
    <property type="evidence" value="ECO:0007669"/>
    <property type="project" value="UniProtKB-KW"/>
</dbReference>
<dbReference type="GO" id="GO:0008017">
    <property type="term" value="F:microtubule binding"/>
    <property type="evidence" value="ECO:0007669"/>
    <property type="project" value="InterPro"/>
</dbReference>